<organism evidence="8 9">
    <name type="scientific">Microctonus aethiopoides</name>
    <dbReference type="NCBI Taxonomy" id="144406"/>
    <lineage>
        <taxon>Eukaryota</taxon>
        <taxon>Metazoa</taxon>
        <taxon>Ecdysozoa</taxon>
        <taxon>Arthropoda</taxon>
        <taxon>Hexapoda</taxon>
        <taxon>Insecta</taxon>
        <taxon>Pterygota</taxon>
        <taxon>Neoptera</taxon>
        <taxon>Endopterygota</taxon>
        <taxon>Hymenoptera</taxon>
        <taxon>Apocrita</taxon>
        <taxon>Ichneumonoidea</taxon>
        <taxon>Braconidae</taxon>
        <taxon>Euphorinae</taxon>
        <taxon>Microctonus</taxon>
    </lineage>
</organism>
<dbReference type="AlphaFoldDB" id="A0AA39FX91"/>
<dbReference type="InterPro" id="IPR037858">
    <property type="entry name" value="RhoGAP_ARAP"/>
</dbReference>
<dbReference type="Gene3D" id="3.10.20.90">
    <property type="entry name" value="Phosphatidylinositol 3-kinase Catalytic Subunit, Chain A, domain 1"/>
    <property type="match status" value="1"/>
</dbReference>
<keyword evidence="3" id="KW-0963">Cytoplasm</keyword>
<dbReference type="Gene3D" id="2.30.29.30">
    <property type="entry name" value="Pleckstrin-homology domain (PH domain)/Phosphotyrosine-binding domain (PTB)"/>
    <property type="match status" value="1"/>
</dbReference>
<feature type="compositionally biased region" description="Low complexity" evidence="5">
    <location>
        <begin position="27"/>
        <end position="47"/>
    </location>
</feature>
<accession>A0AA39FX91</accession>
<protein>
    <recommendedName>
        <fullName evidence="10">Arf-GAP with Rho-GAP domain, ANK repeat and PH domain-containing protein 2</fullName>
    </recommendedName>
</protein>
<dbReference type="InterPro" id="IPR000159">
    <property type="entry name" value="RA_dom"/>
</dbReference>
<feature type="region of interest" description="Disordered" evidence="5">
    <location>
        <begin position="118"/>
        <end position="145"/>
    </location>
</feature>
<feature type="domain" description="Rho-GAP" evidence="7">
    <location>
        <begin position="802"/>
        <end position="989"/>
    </location>
</feature>
<evidence type="ECO:0000313" key="9">
    <source>
        <dbReference type="Proteomes" id="UP001168990"/>
    </source>
</evidence>
<dbReference type="InterPro" id="IPR008936">
    <property type="entry name" value="Rho_GTPase_activation_prot"/>
</dbReference>
<keyword evidence="9" id="KW-1185">Reference proteome</keyword>
<dbReference type="SUPFAM" id="SSF54236">
    <property type="entry name" value="Ubiquitin-like"/>
    <property type="match status" value="1"/>
</dbReference>
<dbReference type="EMBL" id="JAQQBS010000001">
    <property type="protein sequence ID" value="KAK0177358.1"/>
    <property type="molecule type" value="Genomic_DNA"/>
</dbReference>
<keyword evidence="4" id="KW-0677">Repeat</keyword>
<gene>
    <name evidence="8" type="ORF">PV328_001420</name>
</gene>
<dbReference type="GO" id="GO:0071944">
    <property type="term" value="C:cell periphery"/>
    <property type="evidence" value="ECO:0007669"/>
    <property type="project" value="UniProtKB-ARBA"/>
</dbReference>
<evidence type="ECO:0000256" key="4">
    <source>
        <dbReference type="ARBA" id="ARBA00022737"/>
    </source>
</evidence>
<dbReference type="GO" id="GO:0005737">
    <property type="term" value="C:cytoplasm"/>
    <property type="evidence" value="ECO:0007669"/>
    <property type="project" value="UniProtKB-SubCell"/>
</dbReference>
<dbReference type="PANTHER" id="PTHR45899">
    <property type="entry name" value="RHO GTPASE ACTIVATING PROTEIN AT 15B, ISOFORM C"/>
    <property type="match status" value="1"/>
</dbReference>
<keyword evidence="2" id="KW-0343">GTPase activation</keyword>
<evidence type="ECO:0000259" key="7">
    <source>
        <dbReference type="PROSITE" id="PS50238"/>
    </source>
</evidence>
<dbReference type="PANTHER" id="PTHR45899:SF2">
    <property type="entry name" value="RHO GTPASE ACTIVATING PROTEIN AT 15B, ISOFORM C"/>
    <property type="match status" value="1"/>
</dbReference>
<dbReference type="GO" id="GO:0048699">
    <property type="term" value="P:generation of neurons"/>
    <property type="evidence" value="ECO:0007669"/>
    <property type="project" value="UniProtKB-ARBA"/>
</dbReference>
<comment type="subcellular location">
    <subcellularLocation>
        <location evidence="1">Cytoplasm</location>
    </subcellularLocation>
</comment>
<dbReference type="GO" id="GO:0007165">
    <property type="term" value="P:signal transduction"/>
    <property type="evidence" value="ECO:0007669"/>
    <property type="project" value="InterPro"/>
</dbReference>
<evidence type="ECO:0000313" key="8">
    <source>
        <dbReference type="EMBL" id="KAK0177358.1"/>
    </source>
</evidence>
<sequence>MDVKPIPKPRSLISERPVPAPRTLQIPQSQSTSPPLPLRSSSPSESSQSEKSDDRKSIDSRSSNSDKNLFKSFGTSSRQLKDEISEKMTVKGKAMISSTRNASIRLEKSVKNLLTRRLTSSSQDEYTTNDTIDNRDKNDRKDDERCVSMPPACNDIFSSISFYSPLKTNLKSMKNEMDLTEIRHSPPPPVYPPPPLPDESIYDELQSVISSGTRYGTMSSSVSERYADFPDANSLLDYSLNRNSDSDQSLNLSEVNTTINSMSKKLSRSDSWTFYDSTTEKSIDKNMSDDLKTISCVEEEENELVMRDRALSLTNVSDMSVANSLYENWTPRESVQLNEIATSTDVRPQSKSLLFEFDPYAKNEENIYGNYESNDLMLLEALLATSESPSSTGSMADIHERNEDIAEDEDINDNVDNEKNINYVPPPAPPKRYDSLPKHDYDEVEMTPVLDKLSGKNPALLPKLVHLTRKKQPAVPPRKSSAKSCHNAASFTSIDETTVVIKSGKVDECPPTGAKSSDERKPSMMQKLKKLRHDSTAHVRPNVISFMKGNKLSKNREHCDVKKIDHTPMKMERPKVSTQIIPFCHRGIVYRAGVGIERAKDLVRRAAVLSDQKICFYVDKGMTTLKEIVHLDSVQSIHLLQDVKTVDGETVHCIAISGDGRPSIHVFYAKGTTERRIWAQRILEALTPIFPAKYSSELTRAGWAYLKIGVTGSWVAAWMLLQQRTLIYTKVLEPVEFEELDLRKARCILLREQEGPIAGSGNIPVVVVDAGGSGALHIAAPGSREAPAWRHAIYQAATCCGPALDEQQLTQDDVPVILDKCINFIYAHGIMSEGIYRKGGSSSAVVRLLEAFRKDAWATQITRGSYSEHDVATVVRRFLRDLPEPLIPPNIHDALCRATDISDDNERVSTYRTILLPTLNRVSKETLRRILAHLHCLSHQSSKNLMTTENISAVWGPTLMHAGCKSAEDWNRSETLVVSDLIKLYPQLYQLSAVDLAKEAKILEVLERHHASNNGLRSAPSGDLKIWIYLFTRDGECVNVTIGPHKRATDVCKELAEKAKTPAHELCLQECTLGGALKRPLHHAEKILETVARWGYWDPDDRKDNVLILKKDRLYRDIVPRIKPPMTVSGELKFADTKSKNFKTYLFEFSQAKLCCYKDKACAVKLNEWKIEDIIWYLGHEPKRNPQMGWSITFILKNKKPTRCKESPFFGNTFAGASVVDQYRWLAAMLFGEYQLNLLPAAVNLMDP</sequence>
<dbReference type="PROSITE" id="PS50200">
    <property type="entry name" value="RA"/>
    <property type="match status" value="1"/>
</dbReference>
<evidence type="ECO:0000256" key="3">
    <source>
        <dbReference type="ARBA" id="ARBA00022490"/>
    </source>
</evidence>
<feature type="compositionally biased region" description="Basic and acidic residues" evidence="5">
    <location>
        <begin position="48"/>
        <end position="59"/>
    </location>
</feature>
<reference evidence="8" key="2">
    <citation type="submission" date="2023-03" db="EMBL/GenBank/DDBJ databases">
        <authorList>
            <person name="Inwood S.N."/>
            <person name="Skelly J.G."/>
            <person name="Guhlin J."/>
            <person name="Harrop T.W.R."/>
            <person name="Goldson S.G."/>
            <person name="Dearden P.K."/>
        </authorList>
    </citation>
    <scope>NUCLEOTIDE SEQUENCE</scope>
    <source>
        <strain evidence="8">Irish</strain>
        <tissue evidence="8">Whole body</tissue>
    </source>
</reference>
<evidence type="ECO:0000256" key="1">
    <source>
        <dbReference type="ARBA" id="ARBA00004496"/>
    </source>
</evidence>
<dbReference type="SMART" id="SM00324">
    <property type="entry name" value="RhoGAP"/>
    <property type="match status" value="1"/>
</dbReference>
<dbReference type="InterPro" id="IPR001849">
    <property type="entry name" value="PH_domain"/>
</dbReference>
<dbReference type="GO" id="GO:0005547">
    <property type="term" value="F:phosphatidylinositol-3,4,5-trisphosphate binding"/>
    <property type="evidence" value="ECO:0007669"/>
    <property type="project" value="InterPro"/>
</dbReference>
<dbReference type="SMART" id="SM00233">
    <property type="entry name" value="PH"/>
    <property type="match status" value="3"/>
</dbReference>
<evidence type="ECO:0000256" key="2">
    <source>
        <dbReference type="ARBA" id="ARBA00022468"/>
    </source>
</evidence>
<feature type="compositionally biased region" description="Basic and acidic residues" evidence="5">
    <location>
        <begin position="132"/>
        <end position="145"/>
    </location>
</feature>
<dbReference type="InterPro" id="IPR011993">
    <property type="entry name" value="PH-like_dom_sf"/>
</dbReference>
<dbReference type="GO" id="GO:0005096">
    <property type="term" value="F:GTPase activator activity"/>
    <property type="evidence" value="ECO:0007669"/>
    <property type="project" value="UniProtKB-KW"/>
</dbReference>
<dbReference type="Proteomes" id="UP001168990">
    <property type="component" value="Unassembled WGS sequence"/>
</dbReference>
<dbReference type="SUPFAM" id="SSF50729">
    <property type="entry name" value="PH domain-like"/>
    <property type="match status" value="1"/>
</dbReference>
<dbReference type="PROSITE" id="PS50238">
    <property type="entry name" value="RHOGAP"/>
    <property type="match status" value="1"/>
</dbReference>
<dbReference type="CDD" id="cd17113">
    <property type="entry name" value="RA_ARAPs"/>
    <property type="match status" value="1"/>
</dbReference>
<name>A0AA39FX91_9HYME</name>
<evidence type="ECO:0000259" key="6">
    <source>
        <dbReference type="PROSITE" id="PS50200"/>
    </source>
</evidence>
<dbReference type="InterPro" id="IPR052227">
    <property type="entry name" value="Arf-Rho-GAP_ANK-PH_domain"/>
</dbReference>
<comment type="caution">
    <text evidence="8">The sequence shown here is derived from an EMBL/GenBank/DDBJ whole genome shotgun (WGS) entry which is preliminary data.</text>
</comment>
<evidence type="ECO:0008006" key="10">
    <source>
        <dbReference type="Google" id="ProtNLM"/>
    </source>
</evidence>
<dbReference type="SUPFAM" id="SSF48350">
    <property type="entry name" value="GTPase activation domain, GAP"/>
    <property type="match status" value="1"/>
</dbReference>
<dbReference type="Gene3D" id="1.10.555.10">
    <property type="entry name" value="Rho GTPase activation protein"/>
    <property type="match status" value="1"/>
</dbReference>
<feature type="domain" description="Ras-associating" evidence="6">
    <location>
        <begin position="1020"/>
        <end position="1114"/>
    </location>
</feature>
<dbReference type="InterPro" id="IPR029071">
    <property type="entry name" value="Ubiquitin-like_domsf"/>
</dbReference>
<proteinExistence type="predicted"/>
<feature type="region of interest" description="Disordered" evidence="5">
    <location>
        <begin position="1"/>
        <end position="74"/>
    </location>
</feature>
<reference evidence="8" key="1">
    <citation type="journal article" date="2023" name="bioRxiv">
        <title>Scaffold-level genome assemblies of two parasitoid biocontrol wasps reveal the parthenogenesis mechanism and an associated novel virus.</title>
        <authorList>
            <person name="Inwood S."/>
            <person name="Skelly J."/>
            <person name="Guhlin J."/>
            <person name="Harrop T."/>
            <person name="Goldson S."/>
            <person name="Dearden P."/>
        </authorList>
    </citation>
    <scope>NUCLEOTIDE SEQUENCE</scope>
    <source>
        <strain evidence="8">Irish</strain>
        <tissue evidence="8">Whole body</tissue>
    </source>
</reference>
<dbReference type="Pfam" id="PF00620">
    <property type="entry name" value="RhoGAP"/>
    <property type="match status" value="1"/>
</dbReference>
<dbReference type="CDD" id="cd04385">
    <property type="entry name" value="RhoGAP_ARAP"/>
    <property type="match status" value="1"/>
</dbReference>
<dbReference type="InterPro" id="IPR000198">
    <property type="entry name" value="RhoGAP_dom"/>
</dbReference>
<evidence type="ECO:0000256" key="5">
    <source>
        <dbReference type="SAM" id="MobiDB-lite"/>
    </source>
</evidence>